<dbReference type="GO" id="GO:0016787">
    <property type="term" value="F:hydrolase activity"/>
    <property type="evidence" value="ECO:0007669"/>
    <property type="project" value="UniProtKB-KW"/>
</dbReference>
<dbReference type="AlphaFoldDB" id="A0A837RBM0"/>
<organism evidence="1 2">
    <name type="scientific">Lactiplantibacillus pentosus DSM 20314</name>
    <dbReference type="NCBI Taxonomy" id="1423791"/>
    <lineage>
        <taxon>Bacteria</taxon>
        <taxon>Bacillati</taxon>
        <taxon>Bacillota</taxon>
        <taxon>Bacilli</taxon>
        <taxon>Lactobacillales</taxon>
        <taxon>Lactobacillaceae</taxon>
        <taxon>Lactiplantibacillus</taxon>
    </lineage>
</organism>
<dbReference type="InterPro" id="IPR003607">
    <property type="entry name" value="HD/PDEase_dom"/>
</dbReference>
<evidence type="ECO:0000313" key="1">
    <source>
        <dbReference type="EMBL" id="KRK25915.1"/>
    </source>
</evidence>
<protein>
    <submittedName>
        <fullName evidence="1">Hd superfamily hydrolase</fullName>
    </submittedName>
</protein>
<accession>A0A837RBM0</accession>
<reference evidence="1 2" key="1">
    <citation type="journal article" date="2015" name="Genome Announc.">
        <title>Expanding the biotechnology potential of lactobacilli through comparative genomics of 213 strains and associated genera.</title>
        <authorList>
            <person name="Sun Z."/>
            <person name="Harris H.M."/>
            <person name="McCann A."/>
            <person name="Guo C."/>
            <person name="Argimon S."/>
            <person name="Zhang W."/>
            <person name="Yang X."/>
            <person name="Jeffery I.B."/>
            <person name="Cooney J.C."/>
            <person name="Kagawa T.F."/>
            <person name="Liu W."/>
            <person name="Song Y."/>
            <person name="Salvetti E."/>
            <person name="Wrobel A."/>
            <person name="Rasinkangas P."/>
            <person name="Parkhill J."/>
            <person name="Rea M.C."/>
            <person name="O'Sullivan O."/>
            <person name="Ritari J."/>
            <person name="Douillard F.P."/>
            <person name="Paul Ross R."/>
            <person name="Yang R."/>
            <person name="Briner A.E."/>
            <person name="Felis G.E."/>
            <person name="de Vos W.M."/>
            <person name="Barrangou R."/>
            <person name="Klaenhammer T.R."/>
            <person name="Caufield P.W."/>
            <person name="Cui Y."/>
            <person name="Zhang H."/>
            <person name="O'Toole P.W."/>
        </authorList>
    </citation>
    <scope>NUCLEOTIDE SEQUENCE [LARGE SCALE GENOMIC DNA]</scope>
    <source>
        <strain evidence="1 2">DSM 20314</strain>
    </source>
</reference>
<dbReference type="SUPFAM" id="SSF109604">
    <property type="entry name" value="HD-domain/PDEase-like"/>
    <property type="match status" value="1"/>
</dbReference>
<proteinExistence type="predicted"/>
<dbReference type="Gene3D" id="1.10.3210.10">
    <property type="entry name" value="Hypothetical protein af1432"/>
    <property type="match status" value="1"/>
</dbReference>
<dbReference type="Pfam" id="PF12917">
    <property type="entry name" value="YfbR-like"/>
    <property type="match status" value="1"/>
</dbReference>
<dbReference type="Proteomes" id="UP000051020">
    <property type="component" value="Unassembled WGS sequence"/>
</dbReference>
<keyword evidence="1" id="KW-0378">Hydrolase</keyword>
<name>A0A837RBM0_LACPE</name>
<evidence type="ECO:0000313" key="2">
    <source>
        <dbReference type="Proteomes" id="UP000051020"/>
    </source>
</evidence>
<dbReference type="EMBL" id="AZCU01000005">
    <property type="protein sequence ID" value="KRK25915.1"/>
    <property type="molecule type" value="Genomic_DNA"/>
</dbReference>
<dbReference type="CDD" id="cd00077">
    <property type="entry name" value="HDc"/>
    <property type="match status" value="1"/>
</dbReference>
<comment type="caution">
    <text evidence="1">The sequence shown here is derived from an EMBL/GenBank/DDBJ whole genome shotgun (WGS) entry which is preliminary data.</text>
</comment>
<gene>
    <name evidence="1" type="ORF">FD24_GL002677</name>
</gene>
<sequence>MVAAMGMHQYFQSLSNLETIQRAPGFFKYQNHSVAAHSFKVAEVAQFLGDVEENAGQTVDWRALYEKALNHDYNERFIGDIKTPVKYATPTLRSMLADVEHKLSQNFVQNEIPAEFQAAYSRRLSEGKDETLEGQILSVADKIDLLYESFGEIQKGNPEPVFTDIYQESLKTIVAFKKMTSVQYFLKAVLPEMLAEPFTHQDQLQALTTQILTATTQSD</sequence>